<proteinExistence type="predicted"/>
<dbReference type="RefSeq" id="XP_009538293.1">
    <property type="nucleotide sequence ID" value="XM_009539998.1"/>
</dbReference>
<evidence type="ECO:0000313" key="2">
    <source>
        <dbReference type="EMBL" id="EGZ06396.1"/>
    </source>
</evidence>
<keyword evidence="1" id="KW-0472">Membrane</keyword>
<dbReference type="EMBL" id="JH159164">
    <property type="protein sequence ID" value="EGZ06396.1"/>
    <property type="molecule type" value="Genomic_DNA"/>
</dbReference>
<feature type="transmembrane region" description="Helical" evidence="1">
    <location>
        <begin position="44"/>
        <end position="72"/>
    </location>
</feature>
<dbReference type="InParanoid" id="G5ADZ4"/>
<dbReference type="KEGG" id="psoj:PHYSODRAFT_307335"/>
<feature type="transmembrane region" description="Helical" evidence="1">
    <location>
        <begin position="314"/>
        <end position="335"/>
    </location>
</feature>
<dbReference type="AlphaFoldDB" id="G5ADZ4"/>
<gene>
    <name evidence="2" type="ORF">PHYSODRAFT_307335</name>
</gene>
<keyword evidence="1" id="KW-0812">Transmembrane</keyword>
<keyword evidence="3" id="KW-1185">Reference proteome</keyword>
<dbReference type="GeneID" id="20642869"/>
<keyword evidence="1" id="KW-1133">Transmembrane helix</keyword>
<dbReference type="Proteomes" id="UP000002640">
    <property type="component" value="Unassembled WGS sequence"/>
</dbReference>
<accession>G5ADZ4</accession>
<organism evidence="2 3">
    <name type="scientific">Phytophthora sojae (strain P6497)</name>
    <name type="common">Soybean stem and root rot agent</name>
    <name type="synonym">Phytophthora megasperma f. sp. glycines</name>
    <dbReference type="NCBI Taxonomy" id="1094619"/>
    <lineage>
        <taxon>Eukaryota</taxon>
        <taxon>Sar</taxon>
        <taxon>Stramenopiles</taxon>
        <taxon>Oomycota</taxon>
        <taxon>Peronosporomycetes</taxon>
        <taxon>Peronosporales</taxon>
        <taxon>Peronosporaceae</taxon>
        <taxon>Phytophthora</taxon>
    </lineage>
</organism>
<evidence type="ECO:0000256" key="1">
    <source>
        <dbReference type="SAM" id="Phobius"/>
    </source>
</evidence>
<evidence type="ECO:0000313" key="3">
    <source>
        <dbReference type="Proteomes" id="UP000002640"/>
    </source>
</evidence>
<name>G5ADZ4_PHYSP</name>
<sequence length="351" mass="38900">MTQVAPSTARNDVTVVIYTPKDDANSAMPLDRSSTHKTLTRHKVMYALLAVALVYGLVAAAAFFGNWFTLLLEPHGLNSKLKKKKTVSYEYSRWTCRLCSVCAPPREGDEGKERCAVGAREPHAERDLINRCGSAVFTFNGRPHSRICELQRKRRDPSRTVQSRTMSYRIAPEAVIVAIESDKANEKDGHDTTRVRATLSSVFQVVAEPSFADAFRSHPRESLLSWLVFHDTDLPPLPSVRVKAPHLNSESSHCSSRLTAHFHTKQPASQPANAMVSSQVLPLPASNEVTVAITTDDTPKANEEFQLRTLKRTLALATYYTVVSLAALLVLRIAFKFISDGFVLLLAVTCH</sequence>
<protein>
    <recommendedName>
        <fullName evidence="4">Transmembrane protein</fullName>
    </recommendedName>
</protein>
<evidence type="ECO:0008006" key="4">
    <source>
        <dbReference type="Google" id="ProtNLM"/>
    </source>
</evidence>
<reference evidence="2 3" key="1">
    <citation type="journal article" date="2006" name="Science">
        <title>Phytophthora genome sequences uncover evolutionary origins and mechanisms of pathogenesis.</title>
        <authorList>
            <person name="Tyler B.M."/>
            <person name="Tripathy S."/>
            <person name="Zhang X."/>
            <person name="Dehal P."/>
            <person name="Jiang R.H."/>
            <person name="Aerts A."/>
            <person name="Arredondo F.D."/>
            <person name="Baxter L."/>
            <person name="Bensasson D."/>
            <person name="Beynon J.L."/>
            <person name="Chapman J."/>
            <person name="Damasceno C.M."/>
            <person name="Dorrance A.E."/>
            <person name="Dou D."/>
            <person name="Dickerman A.W."/>
            <person name="Dubchak I.L."/>
            <person name="Garbelotto M."/>
            <person name="Gijzen M."/>
            <person name="Gordon S.G."/>
            <person name="Govers F."/>
            <person name="Grunwald N.J."/>
            <person name="Huang W."/>
            <person name="Ivors K.L."/>
            <person name="Jones R.W."/>
            <person name="Kamoun S."/>
            <person name="Krampis K."/>
            <person name="Lamour K.H."/>
            <person name="Lee M.K."/>
            <person name="McDonald W.H."/>
            <person name="Medina M."/>
            <person name="Meijer H.J."/>
            <person name="Nordberg E.K."/>
            <person name="Maclean D.J."/>
            <person name="Ospina-Giraldo M.D."/>
            <person name="Morris P.F."/>
            <person name="Phuntumart V."/>
            <person name="Putnam N.H."/>
            <person name="Rash S."/>
            <person name="Rose J.K."/>
            <person name="Sakihama Y."/>
            <person name="Salamov A.A."/>
            <person name="Savidor A."/>
            <person name="Scheuring C.F."/>
            <person name="Smith B.M."/>
            <person name="Sobral B.W."/>
            <person name="Terry A."/>
            <person name="Torto-Alalibo T.A."/>
            <person name="Win J."/>
            <person name="Xu Z."/>
            <person name="Zhang H."/>
            <person name="Grigoriev I.V."/>
            <person name="Rokhsar D.S."/>
            <person name="Boore J.L."/>
        </authorList>
    </citation>
    <scope>NUCLEOTIDE SEQUENCE [LARGE SCALE GENOMIC DNA]</scope>
    <source>
        <strain evidence="2 3">P6497</strain>
    </source>
</reference>